<dbReference type="InterPro" id="IPR001789">
    <property type="entry name" value="Sig_transdc_resp-reg_receiver"/>
</dbReference>
<feature type="modified residue" description="4-aspartylphosphate" evidence="6">
    <location>
        <position position="53"/>
    </location>
</feature>
<evidence type="ECO:0000256" key="3">
    <source>
        <dbReference type="ARBA" id="ARBA00023015"/>
    </source>
</evidence>
<evidence type="ECO:0000313" key="10">
    <source>
        <dbReference type="EMBL" id="NJI01579.1"/>
    </source>
</evidence>
<evidence type="ECO:0000259" key="8">
    <source>
        <dbReference type="PROSITE" id="PS50110"/>
    </source>
</evidence>
<evidence type="ECO:0000256" key="2">
    <source>
        <dbReference type="ARBA" id="ARBA00023012"/>
    </source>
</evidence>
<dbReference type="GO" id="GO:0005829">
    <property type="term" value="C:cytosol"/>
    <property type="evidence" value="ECO:0007669"/>
    <property type="project" value="TreeGrafter"/>
</dbReference>
<reference evidence="10" key="1">
    <citation type="submission" date="2019-11" db="EMBL/GenBank/DDBJ databases">
        <title>Whole genome comparisons of Staphylococcus agnetis isolates from cattle and chickens.</title>
        <authorList>
            <person name="Rhoads D."/>
            <person name="Shwani A."/>
            <person name="Adkins P."/>
            <person name="Calcutt M."/>
            <person name="Middleton J."/>
        </authorList>
    </citation>
    <scope>NUCLEOTIDE SEQUENCE</scope>
    <source>
        <strain evidence="10">1387</strain>
    </source>
</reference>
<dbReference type="Proteomes" id="UP000646308">
    <property type="component" value="Unassembled WGS sequence"/>
</dbReference>
<dbReference type="InterPro" id="IPR001867">
    <property type="entry name" value="OmpR/PhoB-type_DNA-bd"/>
</dbReference>
<dbReference type="GeneID" id="57692878"/>
<evidence type="ECO:0000256" key="6">
    <source>
        <dbReference type="PROSITE-ProRule" id="PRU00169"/>
    </source>
</evidence>
<dbReference type="PROSITE" id="PS50110">
    <property type="entry name" value="RESPONSE_REGULATORY"/>
    <property type="match status" value="1"/>
</dbReference>
<evidence type="ECO:0000256" key="4">
    <source>
        <dbReference type="ARBA" id="ARBA00023125"/>
    </source>
</evidence>
<dbReference type="InterPro" id="IPR039420">
    <property type="entry name" value="WalR-like"/>
</dbReference>
<dbReference type="GO" id="GO:0006355">
    <property type="term" value="P:regulation of DNA-templated transcription"/>
    <property type="evidence" value="ECO:0007669"/>
    <property type="project" value="InterPro"/>
</dbReference>
<evidence type="ECO:0000256" key="7">
    <source>
        <dbReference type="PROSITE-ProRule" id="PRU01091"/>
    </source>
</evidence>
<comment type="caution">
    <text evidence="10">The sequence shown here is derived from an EMBL/GenBank/DDBJ whole genome shotgun (WGS) entry which is preliminary data.</text>
</comment>
<accession>A0A2T4MDZ4</accession>
<dbReference type="PROSITE" id="PS51755">
    <property type="entry name" value="OMPR_PHOB"/>
    <property type="match status" value="1"/>
</dbReference>
<feature type="domain" description="Response regulatory" evidence="8">
    <location>
        <begin position="4"/>
        <end position="117"/>
    </location>
</feature>
<evidence type="ECO:0000256" key="5">
    <source>
        <dbReference type="ARBA" id="ARBA00023163"/>
    </source>
</evidence>
<dbReference type="PANTHER" id="PTHR48111">
    <property type="entry name" value="REGULATOR OF RPOS"/>
    <property type="match status" value="1"/>
</dbReference>
<keyword evidence="3" id="KW-0805">Transcription regulation</keyword>
<dbReference type="CDD" id="cd00383">
    <property type="entry name" value="trans_reg_C"/>
    <property type="match status" value="1"/>
</dbReference>
<dbReference type="InterPro" id="IPR011006">
    <property type="entry name" value="CheY-like_superfamily"/>
</dbReference>
<feature type="DNA-binding region" description="OmpR/PhoB-type" evidence="7">
    <location>
        <begin position="127"/>
        <end position="226"/>
    </location>
</feature>
<feature type="domain" description="OmpR/PhoB-type" evidence="9">
    <location>
        <begin position="127"/>
        <end position="226"/>
    </location>
</feature>
<dbReference type="EMBL" id="WMFL01000024">
    <property type="protein sequence ID" value="NJI01579.1"/>
    <property type="molecule type" value="Genomic_DNA"/>
</dbReference>
<keyword evidence="2" id="KW-0902">Two-component regulatory system</keyword>
<dbReference type="GO" id="GO:0000976">
    <property type="term" value="F:transcription cis-regulatory region binding"/>
    <property type="evidence" value="ECO:0007669"/>
    <property type="project" value="TreeGrafter"/>
</dbReference>
<dbReference type="RefSeq" id="WP_107368472.1">
    <property type="nucleotide sequence ID" value="NZ_CP031266.1"/>
</dbReference>
<dbReference type="PANTHER" id="PTHR48111:SF50">
    <property type="entry name" value="KDP OPERON TRANSCRIPTIONAL REGULATORY PROTEIN KDPE"/>
    <property type="match status" value="1"/>
</dbReference>
<protein>
    <submittedName>
        <fullName evidence="10">Response regulator</fullName>
    </submittedName>
</protein>
<organism evidence="10 11">
    <name type="scientific">Staphylococcus agnetis</name>
    <dbReference type="NCBI Taxonomy" id="985762"/>
    <lineage>
        <taxon>Bacteria</taxon>
        <taxon>Bacillati</taxon>
        <taxon>Bacillota</taxon>
        <taxon>Bacilli</taxon>
        <taxon>Bacillales</taxon>
        <taxon>Staphylococcaceae</taxon>
        <taxon>Staphylococcus</taxon>
    </lineage>
</organism>
<evidence type="ECO:0000259" key="9">
    <source>
        <dbReference type="PROSITE" id="PS51755"/>
    </source>
</evidence>
<dbReference type="Pfam" id="PF00486">
    <property type="entry name" value="Trans_reg_C"/>
    <property type="match status" value="1"/>
</dbReference>
<dbReference type="Pfam" id="PF00072">
    <property type="entry name" value="Response_reg"/>
    <property type="match status" value="1"/>
</dbReference>
<dbReference type="Gene3D" id="1.10.10.10">
    <property type="entry name" value="Winged helix-like DNA-binding domain superfamily/Winged helix DNA-binding domain"/>
    <property type="match status" value="1"/>
</dbReference>
<proteinExistence type="predicted"/>
<keyword evidence="1 6" id="KW-0597">Phosphoprotein</keyword>
<gene>
    <name evidence="10" type="ORF">GLV84_01595</name>
</gene>
<sequence length="233" mass="26774">MKTQLLIVEDDASVQRLLKRLFEQNNYRVHLAGNGKKALFQFENVLPDIIILDLGLPDMEGLCVIQKVKQNYQTPILVLSAREDAEEKVICLDNGADDYVTKPFNSDELLARVRVLQRKYNDCTRPSNVYHNGGLWIDFDSHQVTVDGNAIHLTPIEYKLLVLLSEHTGKVLTYKFILKAVWGHILESDLPSLRVFMTTLRKKIEHDPKNPQYIRTHLSVGYQMMKQEHSSSS</sequence>
<dbReference type="SMART" id="SM00448">
    <property type="entry name" value="REC"/>
    <property type="match status" value="1"/>
</dbReference>
<dbReference type="GO" id="GO:0032993">
    <property type="term" value="C:protein-DNA complex"/>
    <property type="evidence" value="ECO:0007669"/>
    <property type="project" value="TreeGrafter"/>
</dbReference>
<dbReference type="SUPFAM" id="SSF52172">
    <property type="entry name" value="CheY-like"/>
    <property type="match status" value="1"/>
</dbReference>
<dbReference type="Gene3D" id="3.40.50.2300">
    <property type="match status" value="1"/>
</dbReference>
<dbReference type="SMART" id="SM00862">
    <property type="entry name" value="Trans_reg_C"/>
    <property type="match status" value="1"/>
</dbReference>
<dbReference type="GO" id="GO:0000156">
    <property type="term" value="F:phosphorelay response regulator activity"/>
    <property type="evidence" value="ECO:0007669"/>
    <property type="project" value="TreeGrafter"/>
</dbReference>
<evidence type="ECO:0000256" key="1">
    <source>
        <dbReference type="ARBA" id="ARBA00022553"/>
    </source>
</evidence>
<keyword evidence="4 7" id="KW-0238">DNA-binding</keyword>
<name>A0A2T4MDZ4_9STAP</name>
<dbReference type="AlphaFoldDB" id="A0A2T4MDZ4"/>
<dbReference type="InterPro" id="IPR036388">
    <property type="entry name" value="WH-like_DNA-bd_sf"/>
</dbReference>
<evidence type="ECO:0000313" key="11">
    <source>
        <dbReference type="Proteomes" id="UP000646308"/>
    </source>
</evidence>
<keyword evidence="5" id="KW-0804">Transcription</keyword>